<comment type="similarity">
    <text evidence="1">Belongs to the glycogen phosphorylase family.</text>
</comment>
<accession>A0A645D2J3</accession>
<organism evidence="2">
    <name type="scientific">bioreactor metagenome</name>
    <dbReference type="NCBI Taxonomy" id="1076179"/>
    <lineage>
        <taxon>unclassified sequences</taxon>
        <taxon>metagenomes</taxon>
        <taxon>ecological metagenomes</taxon>
    </lineage>
</organism>
<sequence>MPVQFLFAGKAHPADKAGQELIKRIVEVSLMPEFIGKIVFIPGYDMTIARKMVQGVDIWMNTPTRPLEASGTSGEKAVMNGVMHFSVLDGWWVEGYKEGAGWALPMNNTYSDTEFQDELDAATIYNMLENDIAPVFYNIDSNGLSSEWIEIIKNTIAHVAANFTTNRMLNDYQVQYYEPMSVRHHNIVQNDYALARELAFWKKKVRREWPLIEVRSYSKLDNAKSEMVLGNDYTAEVELYLGELSPEDIGVEILIAEQNNDNRMVIKERFDFVPVSIENSVAKYTCNIKPETAGLYNVAARIYPKNPHLPHRQDFDLVKWL</sequence>
<keyword evidence="2" id="KW-0328">Glycosyltransferase</keyword>
<gene>
    <name evidence="2" type="primary">glgP_22</name>
    <name evidence="2" type="ORF">SDC9_130493</name>
</gene>
<dbReference type="GO" id="GO:0008184">
    <property type="term" value="F:glycogen phosphorylase activity"/>
    <property type="evidence" value="ECO:0007669"/>
    <property type="project" value="InterPro"/>
</dbReference>
<dbReference type="InterPro" id="IPR052182">
    <property type="entry name" value="Glycogen/Maltodextrin_Phosph"/>
</dbReference>
<dbReference type="Pfam" id="PF00343">
    <property type="entry name" value="Phosphorylase"/>
    <property type="match status" value="1"/>
</dbReference>
<dbReference type="EMBL" id="VSSQ01032229">
    <property type="protein sequence ID" value="MPM83429.1"/>
    <property type="molecule type" value="Genomic_DNA"/>
</dbReference>
<evidence type="ECO:0000313" key="2">
    <source>
        <dbReference type="EMBL" id="MPM83429.1"/>
    </source>
</evidence>
<dbReference type="GO" id="GO:0030170">
    <property type="term" value="F:pyridoxal phosphate binding"/>
    <property type="evidence" value="ECO:0007669"/>
    <property type="project" value="InterPro"/>
</dbReference>
<name>A0A645D2J3_9ZZZZ</name>
<dbReference type="AlphaFoldDB" id="A0A645D2J3"/>
<dbReference type="PANTHER" id="PTHR42655:SF1">
    <property type="entry name" value="GLYCOGEN PHOSPHORYLASE"/>
    <property type="match status" value="1"/>
</dbReference>
<dbReference type="NCBIfam" id="TIGR02094">
    <property type="entry name" value="more_P_ylases"/>
    <property type="match status" value="1"/>
</dbReference>
<dbReference type="Gene3D" id="3.40.50.2000">
    <property type="entry name" value="Glycogen Phosphorylase B"/>
    <property type="match status" value="1"/>
</dbReference>
<comment type="caution">
    <text evidence="2">The sequence shown here is derived from an EMBL/GenBank/DDBJ whole genome shotgun (WGS) entry which is preliminary data.</text>
</comment>
<dbReference type="EC" id="2.4.1.1" evidence="2"/>
<dbReference type="GO" id="GO:0005975">
    <property type="term" value="P:carbohydrate metabolic process"/>
    <property type="evidence" value="ECO:0007669"/>
    <property type="project" value="InterPro"/>
</dbReference>
<keyword evidence="2" id="KW-0808">Transferase</keyword>
<proteinExistence type="inferred from homology"/>
<dbReference type="PANTHER" id="PTHR42655">
    <property type="entry name" value="GLYCOGEN PHOSPHORYLASE"/>
    <property type="match status" value="1"/>
</dbReference>
<dbReference type="InterPro" id="IPR011834">
    <property type="entry name" value="Agluc_phsphrylas"/>
</dbReference>
<dbReference type="SUPFAM" id="SSF53756">
    <property type="entry name" value="UDP-Glycosyltransferase/glycogen phosphorylase"/>
    <property type="match status" value="1"/>
</dbReference>
<evidence type="ECO:0000256" key="1">
    <source>
        <dbReference type="ARBA" id="ARBA00006047"/>
    </source>
</evidence>
<protein>
    <submittedName>
        <fullName evidence="2">Glycogen phosphorylase</fullName>
        <ecNumber evidence="2">2.4.1.1</ecNumber>
    </submittedName>
</protein>
<reference evidence="2" key="1">
    <citation type="submission" date="2019-08" db="EMBL/GenBank/DDBJ databases">
        <authorList>
            <person name="Kucharzyk K."/>
            <person name="Murdoch R.W."/>
            <person name="Higgins S."/>
            <person name="Loffler F."/>
        </authorList>
    </citation>
    <scope>NUCLEOTIDE SEQUENCE</scope>
</reference>
<dbReference type="InterPro" id="IPR000811">
    <property type="entry name" value="Glyco_trans_35"/>
</dbReference>